<gene>
    <name evidence="1" type="ORF">AX018_10322</name>
</gene>
<sequence length="58" mass="6118">MLAVTTAVEPRRIPVLLGGSGLAAHPSVPHRKLPVLLRPQPCLGKCMGHPCARCRVVG</sequence>
<dbReference type="Proteomes" id="UP000248856">
    <property type="component" value="Unassembled WGS sequence"/>
</dbReference>
<comment type="caution">
    <text evidence="1">The sequence shown here is derived from an EMBL/GenBank/DDBJ whole genome shotgun (WGS) entry which is preliminary data.</text>
</comment>
<dbReference type="RefSeq" id="WP_170146277.1">
    <property type="nucleotide sequence ID" value="NZ_CBCSGC010000008.1"/>
</dbReference>
<name>A0A328YWM6_9BURK</name>
<organism evidence="1 2">
    <name type="scientific">Paracidovorax anthurii</name>
    <dbReference type="NCBI Taxonomy" id="78229"/>
    <lineage>
        <taxon>Bacteria</taxon>
        <taxon>Pseudomonadati</taxon>
        <taxon>Pseudomonadota</taxon>
        <taxon>Betaproteobacteria</taxon>
        <taxon>Burkholderiales</taxon>
        <taxon>Comamonadaceae</taxon>
        <taxon>Paracidovorax</taxon>
    </lineage>
</organism>
<protein>
    <submittedName>
        <fullName evidence="1">Uncharacterized protein</fullName>
    </submittedName>
</protein>
<reference evidence="1 2" key="1">
    <citation type="submission" date="2018-06" db="EMBL/GenBank/DDBJ databases">
        <title>Genomic Encyclopedia of Archaeal and Bacterial Type Strains, Phase II (KMG-II): from individual species to whole genera.</title>
        <authorList>
            <person name="Goeker M."/>
        </authorList>
    </citation>
    <scope>NUCLEOTIDE SEQUENCE [LARGE SCALE GENOMIC DNA]</scope>
    <source>
        <strain evidence="1 2">CFPB 3232</strain>
    </source>
</reference>
<keyword evidence="2" id="KW-1185">Reference proteome</keyword>
<evidence type="ECO:0000313" key="2">
    <source>
        <dbReference type="Proteomes" id="UP000248856"/>
    </source>
</evidence>
<dbReference type="AlphaFoldDB" id="A0A328YWM6"/>
<accession>A0A328YWM6</accession>
<evidence type="ECO:0000313" key="1">
    <source>
        <dbReference type="EMBL" id="RAR78139.1"/>
    </source>
</evidence>
<dbReference type="EMBL" id="QLTA01000032">
    <property type="protein sequence ID" value="RAR78139.1"/>
    <property type="molecule type" value="Genomic_DNA"/>
</dbReference>
<proteinExistence type="predicted"/>